<dbReference type="AlphaFoldDB" id="A0A479ZUN8"/>
<dbReference type="InterPro" id="IPR045584">
    <property type="entry name" value="Pilin-like"/>
</dbReference>
<dbReference type="Pfam" id="PF07963">
    <property type="entry name" value="N_methyl"/>
    <property type="match status" value="1"/>
</dbReference>
<dbReference type="GO" id="GO:0015628">
    <property type="term" value="P:protein secretion by the type II secretion system"/>
    <property type="evidence" value="ECO:0007669"/>
    <property type="project" value="InterPro"/>
</dbReference>
<evidence type="ECO:0000256" key="1">
    <source>
        <dbReference type="ARBA" id="ARBA00022481"/>
    </source>
</evidence>
<dbReference type="InterPro" id="IPR031975">
    <property type="entry name" value="Pilin_GH"/>
</dbReference>
<keyword evidence="2" id="KW-0812">Transmembrane</keyword>
<dbReference type="GO" id="GO:0015627">
    <property type="term" value="C:type II protein secretion system complex"/>
    <property type="evidence" value="ECO:0007669"/>
    <property type="project" value="InterPro"/>
</dbReference>
<dbReference type="RefSeq" id="WP_137666976.1">
    <property type="nucleotide sequence ID" value="NZ_BJCE01000038.1"/>
</dbReference>
<name>A0A479ZUN8_9CYAN</name>
<keyword evidence="1" id="KW-0488">Methylation</keyword>
<evidence type="ECO:0000256" key="2">
    <source>
        <dbReference type="SAM" id="Phobius"/>
    </source>
</evidence>
<dbReference type="SUPFAM" id="SSF54523">
    <property type="entry name" value="Pili subunits"/>
    <property type="match status" value="1"/>
</dbReference>
<gene>
    <name evidence="3" type="ORF">SR1949_15540</name>
</gene>
<evidence type="ECO:0000313" key="3">
    <source>
        <dbReference type="EMBL" id="GCL36450.1"/>
    </source>
</evidence>
<evidence type="ECO:0000313" key="4">
    <source>
        <dbReference type="Proteomes" id="UP000300142"/>
    </source>
</evidence>
<dbReference type="PRINTS" id="PR00813">
    <property type="entry name" value="BCTERIALGSPG"/>
</dbReference>
<reference evidence="4" key="1">
    <citation type="submission" date="2019-02" db="EMBL/GenBank/DDBJ databases">
        <title>Draft genome sequence of Sphaerospermopsis reniformis NIES-1949.</title>
        <authorList>
            <person name="Yamaguchi H."/>
            <person name="Suzuki S."/>
            <person name="Kawachi M."/>
        </authorList>
    </citation>
    <scope>NUCLEOTIDE SEQUENCE [LARGE SCALE GENOMIC DNA]</scope>
    <source>
        <strain evidence="4">NIES-1949</strain>
    </source>
</reference>
<dbReference type="InterPro" id="IPR000983">
    <property type="entry name" value="Bac_GSPG_pilin"/>
</dbReference>
<proteinExistence type="predicted"/>
<dbReference type="NCBIfam" id="TIGR02532">
    <property type="entry name" value="IV_pilin_GFxxxE"/>
    <property type="match status" value="1"/>
</dbReference>
<dbReference type="EMBL" id="BJCE01000038">
    <property type="protein sequence ID" value="GCL36450.1"/>
    <property type="molecule type" value="Genomic_DNA"/>
</dbReference>
<sequence length="96" mass="10508">MKLTIKAKLMQHLLIKNQVNAGFTIIELLIVFILIGILSAIALPSFLSQAAKAQQSDAKTYISAFNRAQQAYRMENSAFAGDIETLQLGIPTVTNN</sequence>
<dbReference type="Gene3D" id="3.30.700.10">
    <property type="entry name" value="Glycoprotein, Type 4 Pilin"/>
    <property type="match status" value="1"/>
</dbReference>
<accession>A0A479ZUN8</accession>
<keyword evidence="4" id="KW-1185">Reference proteome</keyword>
<protein>
    <submittedName>
        <fullName evidence="3">Pilin polypeptide PilA homolog</fullName>
    </submittedName>
</protein>
<dbReference type="Proteomes" id="UP000300142">
    <property type="component" value="Unassembled WGS sequence"/>
</dbReference>
<dbReference type="Pfam" id="PF16734">
    <property type="entry name" value="Pilin_GH"/>
    <property type="match status" value="1"/>
</dbReference>
<organism evidence="3 4">
    <name type="scientific">Sphaerospermopsis reniformis</name>
    <dbReference type="NCBI Taxonomy" id="531300"/>
    <lineage>
        <taxon>Bacteria</taxon>
        <taxon>Bacillati</taxon>
        <taxon>Cyanobacteriota</taxon>
        <taxon>Cyanophyceae</taxon>
        <taxon>Nostocales</taxon>
        <taxon>Aphanizomenonaceae</taxon>
        <taxon>Sphaerospermopsis</taxon>
    </lineage>
</organism>
<feature type="transmembrane region" description="Helical" evidence="2">
    <location>
        <begin position="21"/>
        <end position="47"/>
    </location>
</feature>
<dbReference type="InterPro" id="IPR012902">
    <property type="entry name" value="N_methyl_site"/>
</dbReference>
<keyword evidence="2" id="KW-1133">Transmembrane helix</keyword>
<comment type="caution">
    <text evidence="3">The sequence shown here is derived from an EMBL/GenBank/DDBJ whole genome shotgun (WGS) entry which is preliminary data.</text>
</comment>
<keyword evidence="2" id="KW-0472">Membrane</keyword>